<dbReference type="GO" id="GO:0005737">
    <property type="term" value="C:cytoplasm"/>
    <property type="evidence" value="ECO:0007669"/>
    <property type="project" value="TreeGrafter"/>
</dbReference>
<dbReference type="EMBL" id="CP015136">
    <property type="protein sequence ID" value="AMY07107.1"/>
    <property type="molecule type" value="Genomic_DNA"/>
</dbReference>
<proteinExistence type="predicted"/>
<dbReference type="AlphaFoldDB" id="A0A143PEY5"/>
<evidence type="ECO:0000313" key="3">
    <source>
        <dbReference type="EMBL" id="AMY07107.1"/>
    </source>
</evidence>
<gene>
    <name evidence="3" type="ORF">LuPra_00274</name>
</gene>
<dbReference type="InterPro" id="IPR029063">
    <property type="entry name" value="SAM-dependent_MTases_sf"/>
</dbReference>
<protein>
    <recommendedName>
        <fullName evidence="2">Methyltransferase domain-containing protein</fullName>
    </recommendedName>
</protein>
<dbReference type="Proteomes" id="UP000076079">
    <property type="component" value="Chromosome"/>
</dbReference>
<reference evidence="3 4" key="1">
    <citation type="journal article" date="2016" name="Genome Announc.">
        <title>First Complete Genome Sequence of a Subdivision 6 Acidobacterium Strain.</title>
        <authorList>
            <person name="Huang S."/>
            <person name="Vieira S."/>
            <person name="Bunk B."/>
            <person name="Riedel T."/>
            <person name="Sproer C."/>
            <person name="Overmann J."/>
        </authorList>
    </citation>
    <scope>NUCLEOTIDE SEQUENCE [LARGE SCALE GENOMIC DNA]</scope>
    <source>
        <strain evidence="4">DSM 100886 HEG_-6_39</strain>
    </source>
</reference>
<evidence type="ECO:0000256" key="1">
    <source>
        <dbReference type="SAM" id="MobiDB-lite"/>
    </source>
</evidence>
<feature type="region of interest" description="Disordered" evidence="1">
    <location>
        <begin position="226"/>
        <end position="262"/>
    </location>
</feature>
<accession>A0A143PEY5</accession>
<sequence length="262" mass="28235">MFSPGSKSRLTEKDLGRFAGDTLRDRIGRAVCRAGVLPRKEFFEAWEVARRARRLFRGGRVMDLAAGHGLLANVMLLLDDTSPCAVAVDTVLPPSAARLHDVLADAWPRLRDRVALVSAPLDDVALHESDVVVSSHACGALTDRILTHAATAGARVVVLPCCHDAATCDPGALGGWMDAALAIDVRRAARLERAGYRVWTQTIPAAITAKNRLLLGQLDHAVSRVRSQDSLESQDTDSGLRSQDSGLRTQDSGKITDVSRET</sequence>
<evidence type="ECO:0000259" key="2">
    <source>
        <dbReference type="Pfam" id="PF13679"/>
    </source>
</evidence>
<reference evidence="4" key="2">
    <citation type="submission" date="2016-04" db="EMBL/GenBank/DDBJ databases">
        <title>First Complete Genome Sequence of a Subdivision 6 Acidobacterium.</title>
        <authorList>
            <person name="Huang S."/>
            <person name="Vieira S."/>
            <person name="Bunk B."/>
            <person name="Riedel T."/>
            <person name="Sproeer C."/>
            <person name="Overmann J."/>
        </authorList>
    </citation>
    <scope>NUCLEOTIDE SEQUENCE [LARGE SCALE GENOMIC DNA]</scope>
    <source>
        <strain evidence="4">DSM 100886 HEG_-6_39</strain>
    </source>
</reference>
<dbReference type="PANTHER" id="PTHR13369">
    <property type="match status" value="1"/>
</dbReference>
<feature type="domain" description="Methyltransferase" evidence="2">
    <location>
        <begin position="60"/>
        <end position="164"/>
    </location>
</feature>
<dbReference type="PANTHER" id="PTHR13369:SF0">
    <property type="entry name" value="GLUTATHIONE S-TRANSFERASE C-TERMINAL DOMAIN-CONTAINING PROTEIN"/>
    <property type="match status" value="1"/>
</dbReference>
<dbReference type="SUPFAM" id="SSF53335">
    <property type="entry name" value="S-adenosyl-L-methionine-dependent methyltransferases"/>
    <property type="match status" value="1"/>
</dbReference>
<dbReference type="PATRIC" id="fig|1813736.3.peg.287"/>
<dbReference type="STRING" id="1855912.LuPra_00274"/>
<dbReference type="Pfam" id="PF13679">
    <property type="entry name" value="Methyltransf_32"/>
    <property type="match status" value="1"/>
</dbReference>
<organism evidence="3 4">
    <name type="scientific">Luteitalea pratensis</name>
    <dbReference type="NCBI Taxonomy" id="1855912"/>
    <lineage>
        <taxon>Bacteria</taxon>
        <taxon>Pseudomonadati</taxon>
        <taxon>Acidobacteriota</taxon>
        <taxon>Vicinamibacteria</taxon>
        <taxon>Vicinamibacterales</taxon>
        <taxon>Vicinamibacteraceae</taxon>
        <taxon>Luteitalea</taxon>
    </lineage>
</organism>
<evidence type="ECO:0000313" key="4">
    <source>
        <dbReference type="Proteomes" id="UP000076079"/>
    </source>
</evidence>
<feature type="compositionally biased region" description="Polar residues" evidence="1">
    <location>
        <begin position="228"/>
        <end position="253"/>
    </location>
</feature>
<dbReference type="RefSeq" id="WP_234800670.1">
    <property type="nucleotide sequence ID" value="NZ_CP015136.1"/>
</dbReference>
<dbReference type="InterPro" id="IPR025714">
    <property type="entry name" value="Methyltranfer_dom"/>
</dbReference>
<keyword evidence="4" id="KW-1185">Reference proteome</keyword>
<name>A0A143PEY5_LUTPR</name>
<dbReference type="KEGG" id="abac:LuPra_00274"/>